<evidence type="ECO:0000256" key="8">
    <source>
        <dbReference type="ARBA" id="ARBA00023180"/>
    </source>
</evidence>
<evidence type="ECO:0000256" key="5">
    <source>
        <dbReference type="ARBA" id="ARBA00022807"/>
    </source>
</evidence>
<evidence type="ECO:0000256" key="6">
    <source>
        <dbReference type="ARBA" id="ARBA00023145"/>
    </source>
</evidence>
<evidence type="ECO:0000256" key="3">
    <source>
        <dbReference type="ARBA" id="ARBA00022729"/>
    </source>
</evidence>
<dbReference type="SUPFAM" id="SSF54001">
    <property type="entry name" value="Cysteine proteinases"/>
    <property type="match status" value="1"/>
</dbReference>
<dbReference type="InterPro" id="IPR000668">
    <property type="entry name" value="Peptidase_C1A_C"/>
</dbReference>
<evidence type="ECO:0000256" key="1">
    <source>
        <dbReference type="ARBA" id="ARBA00008455"/>
    </source>
</evidence>
<dbReference type="PROSITE" id="PS00640">
    <property type="entry name" value="THIOL_PROTEASE_ASN"/>
    <property type="match status" value="1"/>
</dbReference>
<keyword evidence="2" id="KW-0645">Protease</keyword>
<dbReference type="FunFam" id="3.90.70.10:FF:000031">
    <property type="entry name" value="Cathepsin B"/>
    <property type="match status" value="1"/>
</dbReference>
<keyword evidence="7" id="KW-1015">Disulfide bond</keyword>
<keyword evidence="4" id="KW-0378">Hydrolase</keyword>
<dbReference type="OrthoDB" id="190265at2759"/>
<keyword evidence="8" id="KW-0325">Glycoprotein</keyword>
<keyword evidence="3" id="KW-0732">Signal</keyword>
<dbReference type="Pfam" id="PF00112">
    <property type="entry name" value="Peptidase_C1"/>
    <property type="match status" value="1"/>
</dbReference>
<dbReference type="InterPro" id="IPR013128">
    <property type="entry name" value="Peptidase_C1A"/>
</dbReference>
<evidence type="ECO:0000256" key="4">
    <source>
        <dbReference type="ARBA" id="ARBA00022801"/>
    </source>
</evidence>
<evidence type="ECO:0000256" key="2">
    <source>
        <dbReference type="ARBA" id="ARBA00022670"/>
    </source>
</evidence>
<dbReference type="AlphaFoldDB" id="A0A7I4XSP6"/>
<proteinExistence type="inferred from homology"/>
<evidence type="ECO:0000256" key="7">
    <source>
        <dbReference type="ARBA" id="ARBA00023157"/>
    </source>
</evidence>
<dbReference type="PANTHER" id="PTHR12411">
    <property type="entry name" value="CYSTEINE PROTEASE FAMILY C1-RELATED"/>
    <property type="match status" value="1"/>
</dbReference>
<evidence type="ECO:0000313" key="11">
    <source>
        <dbReference type="Proteomes" id="UP000025227"/>
    </source>
</evidence>
<dbReference type="OMA" id="SACKFTY"/>
<evidence type="ECO:0000256" key="9">
    <source>
        <dbReference type="ARBA" id="ARBA00057399"/>
    </source>
</evidence>
<dbReference type="SMART" id="SM00645">
    <property type="entry name" value="Pept_C1"/>
    <property type="match status" value="1"/>
</dbReference>
<name>A0A7I4XSP6_HAECO</name>
<sequence>CQQKATRSLQGQQLRRLGASRMPSSLDYEAFAAQPIPMHAQELTGEALVEYVNEKQSYFEAEYYPEVAEKRLGSLMKMEYLRSPPGEYLAMMLEESNAKEEIPESFDAREKWKNCTSIGYIRDQSNCGSCWAVSAAETMSDRLCIHTYGKRKTILSDTDILSCCGTYCGYGCEGGYAIRAWGFARDSGVCSGGRYETTDNCKPYVFYPCGWHSGHKYYGECPYDHTFATPACKQYCQYGYGKRYKDDKFFVKGAFILPQNERVIQSQIMKRGPVQAAFIVYDDFSYYRKGVYVHTAGKARGAHAVKVIGWGVQNGTKYWTVANSWNTYWGEEGYFRILRGVNHCEFESEMIAGDFKHDI</sequence>
<protein>
    <submittedName>
        <fullName evidence="12">Pept_C1 domain-containing protein</fullName>
    </submittedName>
</protein>
<comment type="similarity">
    <text evidence="1">Belongs to the peptidase C1 family.</text>
</comment>
<evidence type="ECO:0000259" key="10">
    <source>
        <dbReference type="SMART" id="SM00645"/>
    </source>
</evidence>
<dbReference type="InterPro" id="IPR000169">
    <property type="entry name" value="Pept_cys_AS"/>
</dbReference>
<dbReference type="InterPro" id="IPR025661">
    <property type="entry name" value="Pept_asp_AS"/>
</dbReference>
<keyword evidence="6" id="KW-0865">Zymogen</keyword>
<keyword evidence="5" id="KW-0788">Thiol protease</keyword>
<dbReference type="GO" id="GO:0006508">
    <property type="term" value="P:proteolysis"/>
    <property type="evidence" value="ECO:0007669"/>
    <property type="project" value="UniProtKB-KW"/>
</dbReference>
<dbReference type="PRINTS" id="PR00705">
    <property type="entry name" value="PAPAIN"/>
</dbReference>
<dbReference type="Gene3D" id="3.90.70.10">
    <property type="entry name" value="Cysteine proteinases"/>
    <property type="match status" value="1"/>
</dbReference>
<organism evidence="11 12">
    <name type="scientific">Haemonchus contortus</name>
    <name type="common">Barber pole worm</name>
    <dbReference type="NCBI Taxonomy" id="6289"/>
    <lineage>
        <taxon>Eukaryota</taxon>
        <taxon>Metazoa</taxon>
        <taxon>Ecdysozoa</taxon>
        <taxon>Nematoda</taxon>
        <taxon>Chromadorea</taxon>
        <taxon>Rhabditida</taxon>
        <taxon>Rhabditina</taxon>
        <taxon>Rhabditomorpha</taxon>
        <taxon>Strongyloidea</taxon>
        <taxon>Trichostrongylidae</taxon>
        <taxon>Haemonchus</taxon>
    </lineage>
</organism>
<dbReference type="InterPro" id="IPR025660">
    <property type="entry name" value="Pept_his_AS"/>
</dbReference>
<dbReference type="Proteomes" id="UP000025227">
    <property type="component" value="Unplaced"/>
</dbReference>
<dbReference type="GO" id="GO:0008234">
    <property type="term" value="F:cysteine-type peptidase activity"/>
    <property type="evidence" value="ECO:0007669"/>
    <property type="project" value="UniProtKB-KW"/>
</dbReference>
<feature type="domain" description="Peptidase C1A papain C-terminal" evidence="10">
    <location>
        <begin position="102"/>
        <end position="354"/>
    </location>
</feature>
<dbReference type="InterPro" id="IPR038765">
    <property type="entry name" value="Papain-like_cys_pep_sf"/>
</dbReference>
<reference evidence="12" key="1">
    <citation type="submission" date="2020-12" db="UniProtKB">
        <authorList>
            <consortium name="WormBaseParasite"/>
        </authorList>
    </citation>
    <scope>IDENTIFICATION</scope>
    <source>
        <strain evidence="12">MHco3</strain>
    </source>
</reference>
<dbReference type="PROSITE" id="PS00139">
    <property type="entry name" value="THIOL_PROTEASE_CYS"/>
    <property type="match status" value="1"/>
</dbReference>
<dbReference type="WBParaSite" id="HCON_00005950-00002">
    <property type="protein sequence ID" value="HCON_00005950-00002"/>
    <property type="gene ID" value="HCON_00005950"/>
</dbReference>
<accession>A0A7I4XSP6</accession>
<keyword evidence="11" id="KW-1185">Reference proteome</keyword>
<comment type="function">
    <text evidence="9">Expression of the protease correlates with blood-feeding and suggests a role for the protease in blood digestion.</text>
</comment>
<evidence type="ECO:0000313" key="12">
    <source>
        <dbReference type="WBParaSite" id="HCON_00005950-00002"/>
    </source>
</evidence>
<dbReference type="PROSITE" id="PS00639">
    <property type="entry name" value="THIOL_PROTEASE_HIS"/>
    <property type="match status" value="1"/>
</dbReference>
<dbReference type="CDD" id="cd02620">
    <property type="entry name" value="Peptidase_C1A_CathepsinB"/>
    <property type="match status" value="1"/>
</dbReference>